<evidence type="ECO:0000256" key="2">
    <source>
        <dbReference type="SAM" id="Phobius"/>
    </source>
</evidence>
<sequence>MDVIESPSSSSAKRSPNVKPSVSDEKDQSLHFRQLGFCNTKNPSPKKNLPSGGASKVTPPENKVLTERNRSNHPVGNIPISYSEPVKASPSTSGSKISPSSSADGHGKESLLPYGQYTNYLSPRPQFLRYKPDRQREFALRLEKEKEVGKGKEGSSLGGSPNETGNVNGEGAGSVSSCDILKLEGEEDHGDSDDEVEEEEGEEEQRSSICQELLKTLLLLVVLVFPASSYMSDMNSASSISHEVGVSEDGYWRIENFTYEETALHGRALGLGCGSNLMNHARESENEVGFLVKNVDSIDELEDQEEVVEFGLGAIENSNDDGNEEGLAVVDVGEEPELSLEDSSHTDQGIVKPDEVSDQLTEGFELQQSKNAENLDFEIPTALDMQATLPWEPETQTSVRIEVEKEWGRTDEESGVNFPIGKPEAELNNEVLMVRIGTESIYNAIIGLLAVSLAISAAFLFRLFSKGKRNPANPVCSSPLKKQLCPEPVAEEKHEPQFQKKEQDCTEPLVPNSIKDPSPIYAPEEASAQSNQSRAPKIELLGEFVVGELSSSHRSREVKSKMIGKVEESTNSVSTDKSRIKVNVTQPTFSGFSSMDSPSHGSFTADRNFKKPQEDGTGESRTAVATSARRSSRIQNTPVRRSSRIRNLAIQSP</sequence>
<feature type="compositionally biased region" description="Polar residues" evidence="1">
    <location>
        <begin position="583"/>
        <end position="602"/>
    </location>
</feature>
<reference evidence="3" key="1">
    <citation type="submission" date="2025-05" db="UniProtKB">
        <authorList>
            <consortium name="RefSeq"/>
        </authorList>
    </citation>
    <scope>NUCLEOTIDE SEQUENCE [LARGE SCALE GENOMIC DNA]</scope>
</reference>
<evidence type="ECO:0000313" key="3">
    <source>
        <dbReference type="Proteomes" id="UP000827889"/>
    </source>
</evidence>
<accession>A0A8B8NTP9</accession>
<evidence type="ECO:0000313" key="4">
    <source>
        <dbReference type="RefSeq" id="XP_030525574.2"/>
    </source>
</evidence>
<feature type="compositionally biased region" description="Basic and acidic residues" evidence="1">
    <location>
        <begin position="142"/>
        <end position="153"/>
    </location>
</feature>
<feature type="compositionally biased region" description="Low complexity" evidence="1">
    <location>
        <begin position="1"/>
        <end position="11"/>
    </location>
</feature>
<gene>
    <name evidence="4" type="primary">LOC115737544</name>
</gene>
<feature type="transmembrane region" description="Helical" evidence="2">
    <location>
        <begin position="441"/>
        <end position="461"/>
    </location>
</feature>
<dbReference type="KEGG" id="rarg:115737544"/>
<feature type="region of interest" description="Disordered" evidence="1">
    <location>
        <begin position="142"/>
        <end position="207"/>
    </location>
</feature>
<feature type="compositionally biased region" description="Acidic residues" evidence="1">
    <location>
        <begin position="185"/>
        <end position="203"/>
    </location>
</feature>
<keyword evidence="3" id="KW-1185">Reference proteome</keyword>
<dbReference type="PANTHER" id="PTHR34775">
    <property type="entry name" value="TRANSMEMBRANE PROTEIN"/>
    <property type="match status" value="1"/>
</dbReference>
<dbReference type="GeneID" id="115737544"/>
<feature type="compositionally biased region" description="Low complexity" evidence="1">
    <location>
        <begin position="89"/>
        <end position="102"/>
    </location>
</feature>
<proteinExistence type="predicted"/>
<feature type="region of interest" description="Disordered" evidence="1">
    <location>
        <begin position="487"/>
        <end position="534"/>
    </location>
</feature>
<evidence type="ECO:0000256" key="1">
    <source>
        <dbReference type="SAM" id="MobiDB-lite"/>
    </source>
</evidence>
<feature type="compositionally biased region" description="Basic and acidic residues" evidence="1">
    <location>
        <begin position="490"/>
        <end position="504"/>
    </location>
</feature>
<keyword evidence="2" id="KW-1133">Transmembrane helix</keyword>
<name>A0A8B8NTP9_9MYRT</name>
<keyword evidence="2" id="KW-0812">Transmembrane</keyword>
<protein>
    <submittedName>
        <fullName evidence="4">Uncharacterized protein LOC115737544</fullName>
    </submittedName>
</protein>
<feature type="compositionally biased region" description="Polar residues" evidence="1">
    <location>
        <begin position="619"/>
        <end position="640"/>
    </location>
</feature>
<keyword evidence="2" id="KW-0472">Membrane</keyword>
<dbReference type="RefSeq" id="XP_030525574.2">
    <property type="nucleotide sequence ID" value="XM_030669714.2"/>
</dbReference>
<feature type="compositionally biased region" description="Basic and acidic residues" evidence="1">
    <location>
        <begin position="554"/>
        <end position="568"/>
    </location>
</feature>
<dbReference type="Proteomes" id="UP000827889">
    <property type="component" value="Chromosome 2"/>
</dbReference>
<reference evidence="4" key="2">
    <citation type="submission" date="2025-08" db="UniProtKB">
        <authorList>
            <consortium name="RefSeq"/>
        </authorList>
    </citation>
    <scope>IDENTIFICATION</scope>
    <source>
        <tissue evidence="4">Leaf</tissue>
    </source>
</reference>
<organism evidence="3 4">
    <name type="scientific">Rhodamnia argentea</name>
    <dbReference type="NCBI Taxonomy" id="178133"/>
    <lineage>
        <taxon>Eukaryota</taxon>
        <taxon>Viridiplantae</taxon>
        <taxon>Streptophyta</taxon>
        <taxon>Embryophyta</taxon>
        <taxon>Tracheophyta</taxon>
        <taxon>Spermatophyta</taxon>
        <taxon>Magnoliopsida</taxon>
        <taxon>eudicotyledons</taxon>
        <taxon>Gunneridae</taxon>
        <taxon>Pentapetalae</taxon>
        <taxon>rosids</taxon>
        <taxon>malvids</taxon>
        <taxon>Myrtales</taxon>
        <taxon>Myrtaceae</taxon>
        <taxon>Myrtoideae</taxon>
        <taxon>Myrteae</taxon>
        <taxon>Australasian group</taxon>
        <taxon>Rhodamnia</taxon>
    </lineage>
</organism>
<feature type="region of interest" description="Disordered" evidence="1">
    <location>
        <begin position="552"/>
        <end position="653"/>
    </location>
</feature>
<dbReference type="PANTHER" id="PTHR34775:SF6">
    <property type="entry name" value="TRANSMEMBRANE PROTEIN"/>
    <property type="match status" value="1"/>
</dbReference>
<feature type="region of interest" description="Disordered" evidence="1">
    <location>
        <begin position="1"/>
        <end position="117"/>
    </location>
</feature>
<dbReference type="AlphaFoldDB" id="A0A8B8NTP9"/>